<proteinExistence type="inferred from homology"/>
<dbReference type="PROSITE" id="PS51767">
    <property type="entry name" value="PEPTIDASE_A1"/>
    <property type="match status" value="1"/>
</dbReference>
<feature type="domain" description="Peptidase A1" evidence="4">
    <location>
        <begin position="59"/>
        <end position="393"/>
    </location>
</feature>
<evidence type="ECO:0000259" key="4">
    <source>
        <dbReference type="PROSITE" id="PS51767"/>
    </source>
</evidence>
<dbReference type="PANTHER" id="PTHR47966">
    <property type="entry name" value="BETA-SITE APP-CLEAVING ENZYME, ISOFORM A-RELATED"/>
    <property type="match status" value="1"/>
</dbReference>
<accession>A0A7D8UNJ0</accession>
<dbReference type="PANTHER" id="PTHR47966:SF51">
    <property type="entry name" value="BETA-SITE APP-CLEAVING ENZYME, ISOFORM A-RELATED"/>
    <property type="match status" value="1"/>
</dbReference>
<feature type="chain" id="PRO_5028935419" evidence="3">
    <location>
        <begin position="26"/>
        <end position="430"/>
    </location>
</feature>
<gene>
    <name evidence="5" type="primary">PLM2_0</name>
    <name evidence="5" type="ORF">LCER1_G005437</name>
</gene>
<dbReference type="AlphaFoldDB" id="A0A7D8UNJ0"/>
<dbReference type="GO" id="GO:0006508">
    <property type="term" value="P:proteolysis"/>
    <property type="evidence" value="ECO:0007669"/>
    <property type="project" value="InterPro"/>
</dbReference>
<comment type="similarity">
    <text evidence="1">Belongs to the peptidase A1 family.</text>
</comment>
<dbReference type="CDD" id="cd05471">
    <property type="entry name" value="pepsin_like"/>
    <property type="match status" value="1"/>
</dbReference>
<protein>
    <submittedName>
        <fullName evidence="5">Plasmepsin-2</fullName>
    </submittedName>
</protein>
<evidence type="ECO:0000313" key="5">
    <source>
        <dbReference type="EMBL" id="TVY53093.1"/>
    </source>
</evidence>
<dbReference type="SUPFAM" id="SSF50630">
    <property type="entry name" value="Acid proteases"/>
    <property type="match status" value="1"/>
</dbReference>
<evidence type="ECO:0000256" key="3">
    <source>
        <dbReference type="SAM" id="SignalP"/>
    </source>
</evidence>
<evidence type="ECO:0000256" key="1">
    <source>
        <dbReference type="ARBA" id="ARBA00007447"/>
    </source>
</evidence>
<dbReference type="Pfam" id="PF00026">
    <property type="entry name" value="Asp"/>
    <property type="match status" value="1"/>
</dbReference>
<comment type="caution">
    <text evidence="5">The sequence shown here is derived from an EMBL/GenBank/DDBJ whole genome shotgun (WGS) entry which is preliminary data.</text>
</comment>
<reference evidence="5 6" key="1">
    <citation type="submission" date="2018-05" db="EMBL/GenBank/DDBJ databases">
        <title>Whole genome sequencing for identification of molecular markers to develop diagnostic detection tools for the regulated plant pathogen Lachnellula willkommii.</title>
        <authorList>
            <person name="Giroux E."/>
            <person name="Bilodeau G."/>
        </authorList>
    </citation>
    <scope>NUCLEOTIDE SEQUENCE [LARGE SCALE GENOMIC DNA]</scope>
    <source>
        <strain evidence="5 6">CBS 625.97</strain>
    </source>
</reference>
<dbReference type="InterPro" id="IPR034164">
    <property type="entry name" value="Pepsin-like_dom"/>
</dbReference>
<keyword evidence="2" id="KW-0378">Hydrolase</keyword>
<dbReference type="InterPro" id="IPR021109">
    <property type="entry name" value="Peptidase_aspartic_dom_sf"/>
</dbReference>
<dbReference type="InterPro" id="IPR001461">
    <property type="entry name" value="Aspartic_peptidase_A1"/>
</dbReference>
<sequence length="430" mass="47315">MSRILSISTWIPFVASLAFIYSSEALSTNGRVLNFVLHRRQSNHQDKANANISLDGGFWFADVTVGDSDTPLELLLDTGSADLVLNPGLYTGGPTAVNLQNTFDITYGTTGNSAGSSSQTLTGSIYNDTVQLSSFKLESQTIGVVVSNGSNSSSSSVYPHDGIIGFGDESFSSTNTTPFFHNLCQQNLVEECRFGLALGLNGTGSLTLGGVSDIVPGGEQSLTKVPIIQEWFVTGDLAVGEKIIQINLIIEFDSGSSAITGYLTCSVWTHRSSLRSIQCNRNPISPTTFRFRRHFGRLFPLLKAAYSGIQPAFRKQHLQRRVQHHEHQPSKQDFQHPGCVMVYGPRRRRGQKLQLCHLRIRLCEGAWAMGGGTRTRRLDLQYKQFFKHFLVSAEQANESICGEYQCRMHRIATFAEQSLGDIHGLGIDRG</sequence>
<dbReference type="PROSITE" id="PS00141">
    <property type="entry name" value="ASP_PROTEASE"/>
    <property type="match status" value="1"/>
</dbReference>
<dbReference type="InterPro" id="IPR033121">
    <property type="entry name" value="PEPTIDASE_A1"/>
</dbReference>
<dbReference type="InterPro" id="IPR001969">
    <property type="entry name" value="Aspartic_peptidase_AS"/>
</dbReference>
<dbReference type="Gene3D" id="2.40.70.10">
    <property type="entry name" value="Acid Proteases"/>
    <property type="match status" value="2"/>
</dbReference>
<keyword evidence="6" id="KW-1185">Reference proteome</keyword>
<evidence type="ECO:0000256" key="2">
    <source>
        <dbReference type="ARBA" id="ARBA00022750"/>
    </source>
</evidence>
<keyword evidence="3" id="KW-0732">Signal</keyword>
<dbReference type="EMBL" id="QGMG01000504">
    <property type="protein sequence ID" value="TVY53093.1"/>
    <property type="molecule type" value="Genomic_DNA"/>
</dbReference>
<dbReference type="OrthoDB" id="15189at2759"/>
<evidence type="ECO:0000313" key="6">
    <source>
        <dbReference type="Proteomes" id="UP000481288"/>
    </source>
</evidence>
<dbReference type="GO" id="GO:0004190">
    <property type="term" value="F:aspartic-type endopeptidase activity"/>
    <property type="evidence" value="ECO:0007669"/>
    <property type="project" value="UniProtKB-KW"/>
</dbReference>
<feature type="signal peptide" evidence="3">
    <location>
        <begin position="1"/>
        <end position="25"/>
    </location>
</feature>
<keyword evidence="2" id="KW-0064">Aspartyl protease</keyword>
<organism evidence="5 6">
    <name type="scientific">Lachnellula cervina</name>
    <dbReference type="NCBI Taxonomy" id="1316786"/>
    <lineage>
        <taxon>Eukaryota</taxon>
        <taxon>Fungi</taxon>
        <taxon>Dikarya</taxon>
        <taxon>Ascomycota</taxon>
        <taxon>Pezizomycotina</taxon>
        <taxon>Leotiomycetes</taxon>
        <taxon>Helotiales</taxon>
        <taxon>Lachnaceae</taxon>
        <taxon>Lachnellula</taxon>
    </lineage>
</organism>
<name>A0A7D8UNJ0_9HELO</name>
<keyword evidence="2" id="KW-0645">Protease</keyword>
<dbReference type="Proteomes" id="UP000481288">
    <property type="component" value="Unassembled WGS sequence"/>
</dbReference>